<dbReference type="RefSeq" id="WP_229698154.1">
    <property type="nucleotide sequence ID" value="NZ_BMMS01000003.1"/>
</dbReference>
<keyword evidence="1" id="KW-0723">Serine/threonine-protein kinase</keyword>
<evidence type="ECO:0000313" key="5">
    <source>
        <dbReference type="Proteomes" id="UP000641932"/>
    </source>
</evidence>
<name>A0A917ZIN3_9ACTN</name>
<dbReference type="GO" id="GO:0004674">
    <property type="term" value="F:protein serine/threonine kinase activity"/>
    <property type="evidence" value="ECO:0007669"/>
    <property type="project" value="UniProtKB-KW"/>
</dbReference>
<dbReference type="EMBL" id="BMMS01000003">
    <property type="protein sequence ID" value="GGO82517.1"/>
    <property type="molecule type" value="Genomic_DNA"/>
</dbReference>
<organism evidence="4 5">
    <name type="scientific">Wenjunlia tyrosinilytica</name>
    <dbReference type="NCBI Taxonomy" id="1544741"/>
    <lineage>
        <taxon>Bacteria</taxon>
        <taxon>Bacillati</taxon>
        <taxon>Actinomycetota</taxon>
        <taxon>Actinomycetes</taxon>
        <taxon>Kitasatosporales</taxon>
        <taxon>Streptomycetaceae</taxon>
        <taxon>Wenjunlia</taxon>
    </lineage>
</organism>
<comment type="caution">
    <text evidence="4">The sequence shown here is derived from an EMBL/GenBank/DDBJ whole genome shotgun (WGS) entry which is preliminary data.</text>
</comment>
<reference evidence="4" key="2">
    <citation type="submission" date="2020-09" db="EMBL/GenBank/DDBJ databases">
        <authorList>
            <person name="Sun Q."/>
            <person name="Zhou Y."/>
        </authorList>
    </citation>
    <scope>NUCLEOTIDE SEQUENCE</scope>
    <source>
        <strain evidence="4">CGMCC 4.7201</strain>
    </source>
</reference>
<dbReference type="SUPFAM" id="SSF55874">
    <property type="entry name" value="ATPase domain of HSP90 chaperone/DNA topoisomerase II/histidine kinase"/>
    <property type="match status" value="1"/>
</dbReference>
<keyword evidence="1" id="KW-0418">Kinase</keyword>
<evidence type="ECO:0000256" key="1">
    <source>
        <dbReference type="ARBA" id="ARBA00022527"/>
    </source>
</evidence>
<dbReference type="PANTHER" id="PTHR35526:SF3">
    <property type="entry name" value="ANTI-SIGMA-F FACTOR RSBW"/>
    <property type="match status" value="1"/>
</dbReference>
<dbReference type="InterPro" id="IPR003594">
    <property type="entry name" value="HATPase_dom"/>
</dbReference>
<dbReference type="AlphaFoldDB" id="A0A917ZIN3"/>
<keyword evidence="5" id="KW-1185">Reference proteome</keyword>
<feature type="domain" description="Histidine kinase/HSP90-like ATPase" evidence="3">
    <location>
        <begin position="13"/>
        <end position="103"/>
    </location>
</feature>
<dbReference type="CDD" id="cd16936">
    <property type="entry name" value="HATPase_RsbW-like"/>
    <property type="match status" value="1"/>
</dbReference>
<sequence length="136" mass="14902">MDSEHFTSRLELAAQLEASPWARRHTRDVLGAWGLMAERTDTVELCVSELVSNAVRICEETPGAPVTRIVLTLRYLPGELVVEVADGFHRPPVRRTQVSPEGENGGFSSWKPSPRSGGYFQPPTGGKVVWCAIGLT</sequence>
<keyword evidence="1" id="KW-0808">Transferase</keyword>
<feature type="region of interest" description="Disordered" evidence="2">
    <location>
        <begin position="92"/>
        <end position="118"/>
    </location>
</feature>
<reference evidence="4" key="1">
    <citation type="journal article" date="2014" name="Int. J. Syst. Evol. Microbiol.">
        <title>Complete genome sequence of Corynebacterium casei LMG S-19264T (=DSM 44701T), isolated from a smear-ripened cheese.</title>
        <authorList>
            <consortium name="US DOE Joint Genome Institute (JGI-PGF)"/>
            <person name="Walter F."/>
            <person name="Albersmeier A."/>
            <person name="Kalinowski J."/>
            <person name="Ruckert C."/>
        </authorList>
    </citation>
    <scope>NUCLEOTIDE SEQUENCE</scope>
    <source>
        <strain evidence="4">CGMCC 4.7201</strain>
    </source>
</reference>
<evidence type="ECO:0000259" key="3">
    <source>
        <dbReference type="Pfam" id="PF13581"/>
    </source>
</evidence>
<dbReference type="InterPro" id="IPR050267">
    <property type="entry name" value="Anti-sigma-factor_SerPK"/>
</dbReference>
<dbReference type="InterPro" id="IPR036890">
    <property type="entry name" value="HATPase_C_sf"/>
</dbReference>
<protein>
    <recommendedName>
        <fullName evidence="3">Histidine kinase/HSP90-like ATPase domain-containing protein</fullName>
    </recommendedName>
</protein>
<proteinExistence type="predicted"/>
<dbReference type="Proteomes" id="UP000641932">
    <property type="component" value="Unassembled WGS sequence"/>
</dbReference>
<evidence type="ECO:0000256" key="2">
    <source>
        <dbReference type="SAM" id="MobiDB-lite"/>
    </source>
</evidence>
<gene>
    <name evidence="4" type="ORF">GCM10012280_09300</name>
</gene>
<evidence type="ECO:0000313" key="4">
    <source>
        <dbReference type="EMBL" id="GGO82517.1"/>
    </source>
</evidence>
<dbReference type="PANTHER" id="PTHR35526">
    <property type="entry name" value="ANTI-SIGMA-F FACTOR RSBW-RELATED"/>
    <property type="match status" value="1"/>
</dbReference>
<dbReference type="Gene3D" id="3.30.565.10">
    <property type="entry name" value="Histidine kinase-like ATPase, C-terminal domain"/>
    <property type="match status" value="1"/>
</dbReference>
<dbReference type="Pfam" id="PF13581">
    <property type="entry name" value="HATPase_c_2"/>
    <property type="match status" value="1"/>
</dbReference>
<accession>A0A917ZIN3</accession>